<dbReference type="InterPro" id="IPR001304">
    <property type="entry name" value="C-type_lectin-like"/>
</dbReference>
<dbReference type="Gene3D" id="2.60.120.290">
    <property type="entry name" value="Spermadhesin, CUB domain"/>
    <property type="match status" value="2"/>
</dbReference>
<dbReference type="InterPro" id="IPR016186">
    <property type="entry name" value="C-type_lectin-like/link_sf"/>
</dbReference>
<dbReference type="CDD" id="cd00041">
    <property type="entry name" value="CUB"/>
    <property type="match status" value="2"/>
</dbReference>
<dbReference type="Gene3D" id="3.10.100.10">
    <property type="entry name" value="Mannose-Binding Protein A, subunit A"/>
    <property type="match status" value="1"/>
</dbReference>
<reference evidence="8" key="1">
    <citation type="submission" date="2025-08" db="UniProtKB">
        <authorList>
            <consortium name="RefSeq"/>
        </authorList>
    </citation>
    <scope>IDENTIFICATION</scope>
    <source>
        <tissue evidence="8">Muscle</tissue>
    </source>
</reference>
<dbReference type="PANTHER" id="PTHR24251">
    <property type="entry name" value="OVOCHYMASE-RELATED"/>
    <property type="match status" value="1"/>
</dbReference>
<dbReference type="Pfam" id="PF00431">
    <property type="entry name" value="CUB"/>
    <property type="match status" value="2"/>
</dbReference>
<dbReference type="SUPFAM" id="SSF56436">
    <property type="entry name" value="C-type lectin-like"/>
    <property type="match status" value="1"/>
</dbReference>
<dbReference type="PROSITE" id="PS50041">
    <property type="entry name" value="C_TYPE_LECTIN_2"/>
    <property type="match status" value="1"/>
</dbReference>
<dbReference type="InterPro" id="IPR016187">
    <property type="entry name" value="CTDL_fold"/>
</dbReference>
<feature type="domain" description="C-type lectin" evidence="6">
    <location>
        <begin position="574"/>
        <end position="716"/>
    </location>
</feature>
<keyword evidence="2 3" id="KW-1015">Disulfide bond</keyword>
<keyword evidence="7" id="KW-1185">Reference proteome</keyword>
<protein>
    <submittedName>
        <fullName evidence="8">Uncharacterized protein LOC106461844</fullName>
    </submittedName>
</protein>
<evidence type="ECO:0000256" key="3">
    <source>
        <dbReference type="PROSITE-ProRule" id="PRU00059"/>
    </source>
</evidence>
<organism evidence="7 8">
    <name type="scientific">Limulus polyphemus</name>
    <name type="common">Atlantic horseshoe crab</name>
    <dbReference type="NCBI Taxonomy" id="6850"/>
    <lineage>
        <taxon>Eukaryota</taxon>
        <taxon>Metazoa</taxon>
        <taxon>Ecdysozoa</taxon>
        <taxon>Arthropoda</taxon>
        <taxon>Chelicerata</taxon>
        <taxon>Merostomata</taxon>
        <taxon>Xiphosura</taxon>
        <taxon>Limulidae</taxon>
        <taxon>Limulus</taxon>
    </lineage>
</organism>
<keyword evidence="4" id="KW-0812">Transmembrane</keyword>
<dbReference type="Pfam" id="PF00059">
    <property type="entry name" value="Lectin_C"/>
    <property type="match status" value="1"/>
</dbReference>
<evidence type="ECO:0000256" key="1">
    <source>
        <dbReference type="ARBA" id="ARBA00022737"/>
    </source>
</evidence>
<feature type="domain" description="CUB" evidence="5">
    <location>
        <begin position="436"/>
        <end position="558"/>
    </location>
</feature>
<dbReference type="PANTHER" id="PTHR24251:SF40">
    <property type="entry name" value="CUB DOMAIN-CONTAINING PROTEIN"/>
    <property type="match status" value="1"/>
</dbReference>
<dbReference type="GeneID" id="106461844"/>
<accession>A0ABM1SLW9</accession>
<name>A0ABM1SLW9_LIMPO</name>
<evidence type="ECO:0000313" key="8">
    <source>
        <dbReference type="RefSeq" id="XP_022244625.1"/>
    </source>
</evidence>
<feature type="domain" description="CUB" evidence="5">
    <location>
        <begin position="317"/>
        <end position="433"/>
    </location>
</feature>
<dbReference type="InterPro" id="IPR035914">
    <property type="entry name" value="Sperma_CUB_dom_sf"/>
</dbReference>
<keyword evidence="1" id="KW-0677">Repeat</keyword>
<keyword evidence="4" id="KW-0472">Membrane</keyword>
<evidence type="ECO:0000259" key="6">
    <source>
        <dbReference type="PROSITE" id="PS50041"/>
    </source>
</evidence>
<evidence type="ECO:0000313" key="7">
    <source>
        <dbReference type="Proteomes" id="UP000694941"/>
    </source>
</evidence>
<comment type="caution">
    <text evidence="3">Lacks conserved residue(s) required for the propagation of feature annotation.</text>
</comment>
<feature type="transmembrane region" description="Helical" evidence="4">
    <location>
        <begin position="12"/>
        <end position="37"/>
    </location>
</feature>
<dbReference type="CDD" id="cd00037">
    <property type="entry name" value="CLECT"/>
    <property type="match status" value="1"/>
</dbReference>
<proteinExistence type="predicted"/>
<dbReference type="PROSITE" id="PS01180">
    <property type="entry name" value="CUB"/>
    <property type="match status" value="2"/>
</dbReference>
<dbReference type="RefSeq" id="XP_022244625.1">
    <property type="nucleotide sequence ID" value="XM_022388917.1"/>
</dbReference>
<keyword evidence="4" id="KW-1133">Transmembrane helix</keyword>
<dbReference type="SMART" id="SM00042">
    <property type="entry name" value="CUB"/>
    <property type="match status" value="2"/>
</dbReference>
<feature type="disulfide bond" evidence="3">
    <location>
        <begin position="495"/>
        <end position="512"/>
    </location>
</feature>
<dbReference type="SMART" id="SM00034">
    <property type="entry name" value="CLECT"/>
    <property type="match status" value="1"/>
</dbReference>
<evidence type="ECO:0000259" key="5">
    <source>
        <dbReference type="PROSITE" id="PS01180"/>
    </source>
</evidence>
<dbReference type="SUPFAM" id="SSF49854">
    <property type="entry name" value="Spermadhesin, CUB domain"/>
    <property type="match status" value="2"/>
</dbReference>
<evidence type="ECO:0000256" key="4">
    <source>
        <dbReference type="SAM" id="Phobius"/>
    </source>
</evidence>
<gene>
    <name evidence="8" type="primary">LOC106461844</name>
</gene>
<dbReference type="Proteomes" id="UP000694941">
    <property type="component" value="Unplaced"/>
</dbReference>
<evidence type="ECO:0000256" key="2">
    <source>
        <dbReference type="ARBA" id="ARBA00023157"/>
    </source>
</evidence>
<sequence length="738" mass="84720">MPILSVLRSKQPLYRVPTCLQPVGMFIVLIWAIVWAVDGWSSDKIDQRTQEQILATSERGLLGNISNFHCDDIFTVIHDNVTEAKEENIHIVLSHPFLDINQGLIAGVVYDVWLTALKNIERPLVITSLPAGNFTSYPSSAVPCVQTNDSLTSVVLLSLEADLHLNWFIPANTTEEILNLEAFYQEVGGQWTLSRIWHSRRSDCFQLLSVQKQSLTSEELSSESRYCNEYKVFIDSFPSTLASFKLLDLTSSSPFSSWIILTVDSEKSPGHTVSAMNHDKKEPYYTAIARYFLLTIYRCKDCQFRAAFFPLDYLNDCNASVSAWKGILTSPNFPENYMPRLDCFYQIRAPPGFKIFVSVLEFDIYVANAQKRCMQDFVRFFPLEERKEISLCGNSTGVRVRKLLVSKHEILTVHFHTKRVSQGKGFLLEYRSIKRCQNVTITQQNGSFCTQDYPYAFMNGQNCHYAFYVPFGYEIVLELTFLETSLSVFKTGQDCQEEFIEISNPDQVQRFCGVKPEYTNHNLHFHSSSYNINITVNINAISALIDEAKGFCVNFQAIPSAQNTSFCDYPWAVKDNYCYKLLDQYMDWQSANNYCGSLEGHLATVSTDDIQSFLETLIKTSPLYGQAHAFWIGANDIEHENSYDWADGYLFGYSNWFPGWTDRNYYNSQPSDDGLSSQDCVELRDLFRYPSKGEGRTRKFYWNDRDCKVKNPFLCQRPRPGGEVRRVFEIALPIFLKK</sequence>
<feature type="disulfide bond" evidence="3">
    <location>
        <begin position="436"/>
        <end position="463"/>
    </location>
</feature>
<dbReference type="InterPro" id="IPR000859">
    <property type="entry name" value="CUB_dom"/>
</dbReference>